<proteinExistence type="predicted"/>
<protein>
    <submittedName>
        <fullName evidence="1">Uncharacterized protein</fullName>
    </submittedName>
</protein>
<name>A0A2P2PG90_RHIMU</name>
<dbReference type="EMBL" id="GGEC01073252">
    <property type="protein sequence ID" value="MBX53736.1"/>
    <property type="molecule type" value="Transcribed_RNA"/>
</dbReference>
<evidence type="ECO:0000313" key="1">
    <source>
        <dbReference type="EMBL" id="MBX53736.1"/>
    </source>
</evidence>
<reference evidence="1" key="1">
    <citation type="submission" date="2018-02" db="EMBL/GenBank/DDBJ databases">
        <title>Rhizophora mucronata_Transcriptome.</title>
        <authorList>
            <person name="Meera S.P."/>
            <person name="Sreeshan A."/>
            <person name="Augustine A."/>
        </authorList>
    </citation>
    <scope>NUCLEOTIDE SEQUENCE</scope>
    <source>
        <tissue evidence="1">Leaf</tissue>
    </source>
</reference>
<sequence length="18" mass="1981">MDSGYLKDSMCLFLIGTS</sequence>
<accession>A0A2P2PG90</accession>
<dbReference type="AlphaFoldDB" id="A0A2P2PG90"/>
<organism evidence="1">
    <name type="scientific">Rhizophora mucronata</name>
    <name type="common">Asiatic mangrove</name>
    <dbReference type="NCBI Taxonomy" id="61149"/>
    <lineage>
        <taxon>Eukaryota</taxon>
        <taxon>Viridiplantae</taxon>
        <taxon>Streptophyta</taxon>
        <taxon>Embryophyta</taxon>
        <taxon>Tracheophyta</taxon>
        <taxon>Spermatophyta</taxon>
        <taxon>Magnoliopsida</taxon>
        <taxon>eudicotyledons</taxon>
        <taxon>Gunneridae</taxon>
        <taxon>Pentapetalae</taxon>
        <taxon>rosids</taxon>
        <taxon>fabids</taxon>
        <taxon>Malpighiales</taxon>
        <taxon>Rhizophoraceae</taxon>
        <taxon>Rhizophora</taxon>
    </lineage>
</organism>